<keyword evidence="2" id="KW-0378">Hydrolase</keyword>
<protein>
    <submittedName>
        <fullName evidence="2">SGNH/GDSL hydrolase family protein</fullName>
    </submittedName>
</protein>
<dbReference type="AlphaFoldDB" id="A0A399T475"/>
<dbReference type="SUPFAM" id="SSF52266">
    <property type="entry name" value="SGNH hydrolase"/>
    <property type="match status" value="1"/>
</dbReference>
<dbReference type="GO" id="GO:0016788">
    <property type="term" value="F:hydrolase activity, acting on ester bonds"/>
    <property type="evidence" value="ECO:0007669"/>
    <property type="project" value="UniProtKB-ARBA"/>
</dbReference>
<comment type="caution">
    <text evidence="2">The sequence shown here is derived from an EMBL/GenBank/DDBJ whole genome shotgun (WGS) entry which is preliminary data.</text>
</comment>
<dbReference type="OrthoDB" id="978055at2"/>
<evidence type="ECO:0000313" key="2">
    <source>
        <dbReference type="EMBL" id="RIJ50688.1"/>
    </source>
</evidence>
<gene>
    <name evidence="2" type="ORF">D1614_01810</name>
</gene>
<dbReference type="InterPro" id="IPR036514">
    <property type="entry name" value="SGNH_hydro_sf"/>
</dbReference>
<organism evidence="2 3">
    <name type="scientific">Maribellus luteus</name>
    <dbReference type="NCBI Taxonomy" id="2305463"/>
    <lineage>
        <taxon>Bacteria</taxon>
        <taxon>Pseudomonadati</taxon>
        <taxon>Bacteroidota</taxon>
        <taxon>Bacteroidia</taxon>
        <taxon>Marinilabiliales</taxon>
        <taxon>Prolixibacteraceae</taxon>
        <taxon>Maribellus</taxon>
    </lineage>
</organism>
<dbReference type="Proteomes" id="UP000265926">
    <property type="component" value="Unassembled WGS sequence"/>
</dbReference>
<accession>A0A399T475</accession>
<evidence type="ECO:0000313" key="3">
    <source>
        <dbReference type="Proteomes" id="UP000265926"/>
    </source>
</evidence>
<proteinExistence type="predicted"/>
<dbReference type="EMBL" id="QWGR01000001">
    <property type="protein sequence ID" value="RIJ50688.1"/>
    <property type="molecule type" value="Genomic_DNA"/>
</dbReference>
<sequence>MNNRRTFLKTTLAASPVLVLPELIRFQNSGLKQVLLLGDSISIGYTPYVQNLLLDIAKVHRPMKDNNTLENCEGTTKGVQEIARWTGTQKWDLIHFNFGLHDLKHVEASTGKNSTDPNDPLQADLKQYKQNLEIIVDFLKSTGAKLMFATTTPYPDRVEGPLRDPGMSEKYNKVARKIMLKNGIPVNDLYLFAAPRLEEIQLPHNVHFTDEGSHQLGKKVADRIRELLEA</sequence>
<keyword evidence="3" id="KW-1185">Reference proteome</keyword>
<dbReference type="Gene3D" id="3.40.50.1110">
    <property type="entry name" value="SGNH hydrolase"/>
    <property type="match status" value="1"/>
</dbReference>
<name>A0A399T475_9BACT</name>
<dbReference type="Pfam" id="PF13472">
    <property type="entry name" value="Lipase_GDSL_2"/>
    <property type="match status" value="1"/>
</dbReference>
<reference evidence="2 3" key="1">
    <citation type="submission" date="2018-08" db="EMBL/GenBank/DDBJ databases">
        <title>Pallidiluteibacterium maritimus gen. nov., sp. nov., isolated from coastal sediment.</title>
        <authorList>
            <person name="Zhou L.Y."/>
        </authorList>
    </citation>
    <scope>NUCLEOTIDE SEQUENCE [LARGE SCALE GENOMIC DNA]</scope>
    <source>
        <strain evidence="2 3">XSD2</strain>
    </source>
</reference>
<evidence type="ECO:0000259" key="1">
    <source>
        <dbReference type="Pfam" id="PF13472"/>
    </source>
</evidence>
<feature type="domain" description="SGNH hydrolase-type esterase" evidence="1">
    <location>
        <begin position="36"/>
        <end position="213"/>
    </location>
</feature>
<dbReference type="CDD" id="cd00229">
    <property type="entry name" value="SGNH_hydrolase"/>
    <property type="match status" value="1"/>
</dbReference>
<dbReference type="RefSeq" id="WP_119436156.1">
    <property type="nucleotide sequence ID" value="NZ_QWGR01000001.1"/>
</dbReference>
<dbReference type="InterPro" id="IPR013830">
    <property type="entry name" value="SGNH_hydro"/>
</dbReference>